<evidence type="ECO:0000256" key="13">
    <source>
        <dbReference type="ARBA" id="ARBA00023170"/>
    </source>
</evidence>
<evidence type="ECO:0000256" key="4">
    <source>
        <dbReference type="ARBA" id="ARBA00022572"/>
    </source>
</evidence>
<evidence type="ECO:0000259" key="25">
    <source>
        <dbReference type="PROSITE" id="PS50070"/>
    </source>
</evidence>
<dbReference type="InterPro" id="IPR036179">
    <property type="entry name" value="Ig-like_dom_sf"/>
</dbReference>
<keyword evidence="14" id="KW-0325">Glycoprotein</keyword>
<feature type="domain" description="Protein kinase" evidence="23">
    <location>
        <begin position="456"/>
        <end position="736"/>
    </location>
</feature>
<dbReference type="InterPro" id="IPR007110">
    <property type="entry name" value="Ig-like_dom"/>
</dbReference>
<evidence type="ECO:0000256" key="16">
    <source>
        <dbReference type="ARBA" id="ARBA00034103"/>
    </source>
</evidence>
<dbReference type="Pfam" id="PF07714">
    <property type="entry name" value="PK_Tyr_Ser-Thr"/>
    <property type="match status" value="1"/>
</dbReference>
<dbReference type="Gene3D" id="2.40.20.10">
    <property type="entry name" value="Plasminogen Kringle 4"/>
    <property type="match status" value="1"/>
</dbReference>
<evidence type="ECO:0000256" key="8">
    <source>
        <dbReference type="ARBA" id="ARBA00022989"/>
    </source>
</evidence>
<dbReference type="PROSITE" id="PS50835">
    <property type="entry name" value="IG_LIKE"/>
    <property type="match status" value="1"/>
</dbReference>
<feature type="domain" description="FZ" evidence="24">
    <location>
        <begin position="165"/>
        <end position="301"/>
    </location>
</feature>
<dbReference type="CDD" id="cd00108">
    <property type="entry name" value="KR"/>
    <property type="match status" value="1"/>
</dbReference>
<feature type="binding site" evidence="19">
    <location>
        <position position="490"/>
    </location>
    <ligand>
        <name>ATP</name>
        <dbReference type="ChEBI" id="CHEBI:30616"/>
    </ligand>
</feature>
<evidence type="ECO:0000256" key="22">
    <source>
        <dbReference type="SAM" id="SignalP"/>
    </source>
</evidence>
<dbReference type="PROSITE" id="PS00109">
    <property type="entry name" value="PROTEIN_KINASE_TYR"/>
    <property type="match status" value="1"/>
</dbReference>
<keyword evidence="13" id="KW-0675">Receptor</keyword>
<dbReference type="PROSITE" id="PS50038">
    <property type="entry name" value="FZ"/>
    <property type="match status" value="1"/>
</dbReference>
<dbReference type="InterPro" id="IPR038178">
    <property type="entry name" value="Kringle_sf"/>
</dbReference>
<reference evidence="27 28" key="1">
    <citation type="submission" date="2024-02" db="EMBL/GenBank/DDBJ databases">
        <authorList>
            <person name="Daric V."/>
            <person name="Darras S."/>
        </authorList>
    </citation>
    <scope>NUCLEOTIDE SEQUENCE [LARGE SCALE GENOMIC DNA]</scope>
</reference>
<dbReference type="Pfam" id="PF00051">
    <property type="entry name" value="Kringle"/>
    <property type="match status" value="1"/>
</dbReference>
<dbReference type="Gene3D" id="3.30.200.20">
    <property type="entry name" value="Phosphorylase Kinase, domain 1"/>
    <property type="match status" value="1"/>
</dbReference>
<feature type="signal peptide" evidence="22">
    <location>
        <begin position="1"/>
        <end position="25"/>
    </location>
</feature>
<feature type="compositionally biased region" description="Polar residues" evidence="20">
    <location>
        <begin position="1009"/>
        <end position="1022"/>
    </location>
</feature>
<evidence type="ECO:0000256" key="20">
    <source>
        <dbReference type="SAM" id="MobiDB-lite"/>
    </source>
</evidence>
<dbReference type="SUPFAM" id="SSF57440">
    <property type="entry name" value="Kringle-like"/>
    <property type="match status" value="1"/>
</dbReference>
<organism evidence="27 28">
    <name type="scientific">Clavelina lepadiformis</name>
    <name type="common">Light-bulb sea squirt</name>
    <name type="synonym">Ascidia lepadiformis</name>
    <dbReference type="NCBI Taxonomy" id="159417"/>
    <lineage>
        <taxon>Eukaryota</taxon>
        <taxon>Metazoa</taxon>
        <taxon>Chordata</taxon>
        <taxon>Tunicata</taxon>
        <taxon>Ascidiacea</taxon>
        <taxon>Aplousobranchia</taxon>
        <taxon>Clavelinidae</taxon>
        <taxon>Clavelina</taxon>
    </lineage>
</organism>
<dbReference type="SUPFAM" id="SSF48726">
    <property type="entry name" value="Immunoglobulin"/>
    <property type="match status" value="1"/>
</dbReference>
<feature type="region of interest" description="Disordered" evidence="20">
    <location>
        <begin position="774"/>
        <end position="840"/>
    </location>
</feature>
<evidence type="ECO:0000256" key="14">
    <source>
        <dbReference type="ARBA" id="ARBA00023180"/>
    </source>
</evidence>
<keyword evidence="3" id="KW-0597">Phosphoprotein</keyword>
<evidence type="ECO:0000259" key="26">
    <source>
        <dbReference type="PROSITE" id="PS50835"/>
    </source>
</evidence>
<comment type="subcellular location">
    <subcellularLocation>
        <location evidence="1">Membrane</location>
        <topology evidence="1">Single-pass type I membrane protein</topology>
    </subcellularLocation>
    <subcellularLocation>
        <location evidence="16">Synapse</location>
    </subcellularLocation>
</comment>
<dbReference type="InterPro" id="IPR050122">
    <property type="entry name" value="RTK"/>
</dbReference>
<dbReference type="SMART" id="SM00130">
    <property type="entry name" value="KR"/>
    <property type="match status" value="1"/>
</dbReference>
<evidence type="ECO:0000256" key="17">
    <source>
        <dbReference type="ARBA" id="ARBA00051243"/>
    </source>
</evidence>
<evidence type="ECO:0000256" key="9">
    <source>
        <dbReference type="ARBA" id="ARBA00023018"/>
    </source>
</evidence>
<evidence type="ECO:0000256" key="6">
    <source>
        <dbReference type="ARBA" id="ARBA00022741"/>
    </source>
</evidence>
<dbReference type="Proteomes" id="UP001642483">
    <property type="component" value="Unassembled WGS sequence"/>
</dbReference>
<dbReference type="Gene3D" id="2.60.40.10">
    <property type="entry name" value="Immunoglobulins"/>
    <property type="match status" value="1"/>
</dbReference>
<feature type="transmembrane region" description="Helical" evidence="21">
    <location>
        <begin position="391"/>
        <end position="415"/>
    </location>
</feature>
<dbReference type="SMART" id="SM00409">
    <property type="entry name" value="IG"/>
    <property type="match status" value="1"/>
</dbReference>
<dbReference type="InterPro" id="IPR020067">
    <property type="entry name" value="Frizzled_dom"/>
</dbReference>
<dbReference type="PANTHER" id="PTHR24416:SF611">
    <property type="entry name" value="TYROSINE-PROTEIN KINASE TRANSMEMBRANE RECEPTOR ROR"/>
    <property type="match status" value="1"/>
</dbReference>
<keyword evidence="28" id="KW-1185">Reference proteome</keyword>
<dbReference type="Pfam" id="PF07679">
    <property type="entry name" value="I-set"/>
    <property type="match status" value="1"/>
</dbReference>
<dbReference type="InterPro" id="IPR013806">
    <property type="entry name" value="Kringle-like"/>
</dbReference>
<evidence type="ECO:0000256" key="5">
    <source>
        <dbReference type="ARBA" id="ARBA00022692"/>
    </source>
</evidence>
<keyword evidence="22" id="KW-0732">Signal</keyword>
<dbReference type="Pfam" id="PF01392">
    <property type="entry name" value="Fz"/>
    <property type="match status" value="1"/>
</dbReference>
<keyword evidence="12" id="KW-1015">Disulfide bond</keyword>
<evidence type="ECO:0000256" key="3">
    <source>
        <dbReference type="ARBA" id="ARBA00022553"/>
    </source>
</evidence>
<dbReference type="PROSITE" id="PS00021">
    <property type="entry name" value="KRINGLE_1"/>
    <property type="match status" value="1"/>
</dbReference>
<keyword evidence="15" id="KW-0393">Immunoglobulin domain</keyword>
<feature type="compositionally biased region" description="Polar residues" evidence="20">
    <location>
        <begin position="825"/>
        <end position="837"/>
    </location>
</feature>
<evidence type="ECO:0000313" key="27">
    <source>
        <dbReference type="EMBL" id="CAK8676238.1"/>
    </source>
</evidence>
<dbReference type="PRINTS" id="PR00018">
    <property type="entry name" value="KRINGLE"/>
</dbReference>
<keyword evidence="11" id="KW-0808">Transferase</keyword>
<comment type="catalytic activity">
    <reaction evidence="17">
        <text>L-tyrosyl-[protein] + ATP = O-phospho-L-tyrosyl-[protein] + ADP + H(+)</text>
        <dbReference type="Rhea" id="RHEA:10596"/>
        <dbReference type="Rhea" id="RHEA-COMP:10136"/>
        <dbReference type="Rhea" id="RHEA-COMP:20101"/>
        <dbReference type="ChEBI" id="CHEBI:15378"/>
        <dbReference type="ChEBI" id="CHEBI:30616"/>
        <dbReference type="ChEBI" id="CHEBI:46858"/>
        <dbReference type="ChEBI" id="CHEBI:61978"/>
        <dbReference type="ChEBI" id="CHEBI:456216"/>
        <dbReference type="EC" id="2.7.10.1"/>
    </reaction>
</comment>
<dbReference type="SUPFAM" id="SSF56112">
    <property type="entry name" value="Protein kinase-like (PK-like)"/>
    <property type="match status" value="1"/>
</dbReference>
<feature type="region of interest" description="Disordered" evidence="20">
    <location>
        <begin position="1005"/>
        <end position="1063"/>
    </location>
</feature>
<keyword evidence="5 21" id="KW-0812">Transmembrane</keyword>
<feature type="region of interest" description="Disordered" evidence="20">
    <location>
        <begin position="25"/>
        <end position="53"/>
    </location>
</feature>
<feature type="compositionally biased region" description="Polar residues" evidence="20">
    <location>
        <begin position="936"/>
        <end position="947"/>
    </location>
</feature>
<dbReference type="InterPro" id="IPR008266">
    <property type="entry name" value="Tyr_kinase_AS"/>
</dbReference>
<evidence type="ECO:0000313" key="28">
    <source>
        <dbReference type="Proteomes" id="UP001642483"/>
    </source>
</evidence>
<dbReference type="InterPro" id="IPR018056">
    <property type="entry name" value="Kringle_CS"/>
</dbReference>
<dbReference type="InterPro" id="IPR000001">
    <property type="entry name" value="Kringle"/>
</dbReference>
<evidence type="ECO:0000256" key="19">
    <source>
        <dbReference type="PROSITE-ProRule" id="PRU10141"/>
    </source>
</evidence>
<feature type="compositionally biased region" description="Polar residues" evidence="20">
    <location>
        <begin position="36"/>
        <end position="46"/>
    </location>
</feature>
<evidence type="ECO:0000256" key="7">
    <source>
        <dbReference type="ARBA" id="ARBA00022840"/>
    </source>
</evidence>
<name>A0ABP0F950_CLALP</name>
<feature type="compositionally biased region" description="Basic and acidic residues" evidence="20">
    <location>
        <begin position="25"/>
        <end position="35"/>
    </location>
</feature>
<keyword evidence="9" id="KW-0770">Synapse</keyword>
<dbReference type="InterPro" id="IPR036790">
    <property type="entry name" value="Frizzled_dom_sf"/>
</dbReference>
<comment type="caution">
    <text evidence="27">The sequence shown here is derived from an EMBL/GenBank/DDBJ whole genome shotgun (WGS) entry which is preliminary data.</text>
</comment>
<keyword evidence="7 19" id="KW-0067">ATP-binding</keyword>
<keyword evidence="10 21" id="KW-0472">Membrane</keyword>
<evidence type="ECO:0000259" key="23">
    <source>
        <dbReference type="PROSITE" id="PS50011"/>
    </source>
</evidence>
<evidence type="ECO:0000259" key="24">
    <source>
        <dbReference type="PROSITE" id="PS50038"/>
    </source>
</evidence>
<comment type="caution">
    <text evidence="18">Lacks conserved residue(s) required for the propagation of feature annotation.</text>
</comment>
<evidence type="ECO:0000256" key="18">
    <source>
        <dbReference type="PROSITE-ProRule" id="PRU00121"/>
    </source>
</evidence>
<keyword evidence="4 18" id="KW-0420">Kringle</keyword>
<gene>
    <name evidence="27" type="ORF">CVLEPA_LOCUS5706</name>
</gene>
<dbReference type="EMBL" id="CAWYQH010000024">
    <property type="protein sequence ID" value="CAK8676238.1"/>
    <property type="molecule type" value="Genomic_DNA"/>
</dbReference>
<feature type="domain" description="Kringle" evidence="25">
    <location>
        <begin position="312"/>
        <end position="382"/>
    </location>
</feature>
<dbReference type="PROSITE" id="PS50011">
    <property type="entry name" value="PROTEIN_KINASE_DOM"/>
    <property type="match status" value="1"/>
</dbReference>
<dbReference type="PANTHER" id="PTHR24416">
    <property type="entry name" value="TYROSINE-PROTEIN KINASE RECEPTOR"/>
    <property type="match status" value="1"/>
</dbReference>
<dbReference type="InterPro" id="IPR001245">
    <property type="entry name" value="Ser-Thr/Tyr_kinase_cat_dom"/>
</dbReference>
<dbReference type="PROSITE" id="PS00107">
    <property type="entry name" value="PROTEIN_KINASE_ATP"/>
    <property type="match status" value="1"/>
</dbReference>
<dbReference type="InterPro" id="IPR013783">
    <property type="entry name" value="Ig-like_fold"/>
</dbReference>
<keyword evidence="6 19" id="KW-0547">Nucleotide-binding</keyword>
<dbReference type="InterPro" id="IPR017441">
    <property type="entry name" value="Protein_kinase_ATP_BS"/>
</dbReference>
<dbReference type="EC" id="2.7.10.1" evidence="2"/>
<keyword evidence="11" id="KW-0829">Tyrosine-protein kinase</keyword>
<proteinExistence type="predicted"/>
<accession>A0ABP0F950</accession>
<dbReference type="InterPro" id="IPR020635">
    <property type="entry name" value="Tyr_kinase_cat_dom"/>
</dbReference>
<feature type="chain" id="PRO_5045080397" description="receptor protein-tyrosine kinase" evidence="22">
    <location>
        <begin position="26"/>
        <end position="1063"/>
    </location>
</feature>
<feature type="domain" description="Ig-like" evidence="26">
    <location>
        <begin position="55"/>
        <end position="152"/>
    </location>
</feature>
<dbReference type="Gene3D" id="1.10.510.10">
    <property type="entry name" value="Transferase(Phosphotransferase) domain 1"/>
    <property type="match status" value="1"/>
</dbReference>
<dbReference type="Gene3D" id="1.10.2000.10">
    <property type="entry name" value="Frizzled cysteine-rich domain"/>
    <property type="match status" value="1"/>
</dbReference>
<dbReference type="InterPro" id="IPR000719">
    <property type="entry name" value="Prot_kinase_dom"/>
</dbReference>
<evidence type="ECO:0000256" key="21">
    <source>
        <dbReference type="SAM" id="Phobius"/>
    </source>
</evidence>
<protein>
    <recommendedName>
        <fullName evidence="2">receptor protein-tyrosine kinase</fullName>
        <ecNumber evidence="2">2.7.10.1</ecNumber>
    </recommendedName>
</protein>
<evidence type="ECO:0000256" key="1">
    <source>
        <dbReference type="ARBA" id="ARBA00004479"/>
    </source>
</evidence>
<evidence type="ECO:0000256" key="15">
    <source>
        <dbReference type="ARBA" id="ARBA00023319"/>
    </source>
</evidence>
<dbReference type="InterPro" id="IPR011009">
    <property type="entry name" value="Kinase-like_dom_sf"/>
</dbReference>
<dbReference type="CDD" id="cd00096">
    <property type="entry name" value="Ig"/>
    <property type="match status" value="1"/>
</dbReference>
<dbReference type="PROSITE" id="PS50070">
    <property type="entry name" value="KRINGLE_2"/>
    <property type="match status" value="1"/>
</dbReference>
<feature type="compositionally biased region" description="Low complexity" evidence="20">
    <location>
        <begin position="886"/>
        <end position="904"/>
    </location>
</feature>
<evidence type="ECO:0000256" key="10">
    <source>
        <dbReference type="ARBA" id="ARBA00023136"/>
    </source>
</evidence>
<keyword evidence="11" id="KW-0418">Kinase</keyword>
<dbReference type="InterPro" id="IPR013098">
    <property type="entry name" value="Ig_I-set"/>
</dbReference>
<dbReference type="SMART" id="SM00219">
    <property type="entry name" value="TyrKc"/>
    <property type="match status" value="1"/>
</dbReference>
<keyword evidence="8 21" id="KW-1133">Transmembrane helix</keyword>
<dbReference type="InterPro" id="IPR003599">
    <property type="entry name" value="Ig_sub"/>
</dbReference>
<sequence>MNSVKTEFWLMMMIFLSLDVTKTHSKENGNPKSHTDQSSASQTGNQSEKDMESRSTFLRITGELKSQNLTSEDRVTFKLRVDGWPNNRMEYTWYKDNRVISRDDDNRISIQNKPNGSRLRIKYLLTSDTGWYRCEASNGFRRVVSSAYLKVSFSMPPVPSNQPKLPQGKCEKYTGLACQSVLKEELIYGYPFVPQTMTEEGVKDVLQYITETNKVSTKCKSFAFPALCRYIFPSCRYTNVDGDKKAVPRRLCRTDCQVMKYDVCGAEFNNRENDFLLKEIFKVNCTELPMLQSVDGGCTSLDLPLIGSAGHSCYNDSGTSYKGKASVSESGVKCNIWPESMMPAFPELAGAHNYCRNPGGKMDGPWCYIGLHRRELCAVKKCAKPSERTDMVVILVPSIAIPFILGCIALAFCFCRKRNRTLTKNGRSKPTSGMFVDMTTIAMRKTKLPELNASCVHLLVDIGEGQFGKIYKAKILPNPQFSTSFPVAVKTLRESSLQSQLEEFQREIEIFSEIQHENVSCLKAVVAQPSMHCMIFEYTNSIDLHEYLVRHSPQADFAKPPSSASSHISSTIDHTDFIRMGIQIACGMEYLTSNNFIHRDLAARNILVSGNLELKISNLGVVRDSYLSCYYRSPQGGQMLPIRWMAPESLQCWQFSDKSAVWSFGVVLWEMFSFGMQPYCGYSNQEVLELIASPQHLTCPDQCPARIYSLMLECWVVSPVQRPQFKDLRGKLQGWDNTNTAQITSHLAHGIHRQLTNVMKEGGVLYNQYTSEPSSIGGSSGITFSSNVSGPTGSTPSPPPQYGGSVPIQCLSSSTFTAQPPIPPSVSTSTQQYFSSHGTGGSFSLAPPGYQSACQPSSLHMGNMYSASSHQNYQNNLANQQRHGQSISGPGSHNSRSSSSCASSVRDQFLPVQHPRSTNNDRYHLDNASYGGLSPSHLSYSGPSNRPLSEVAENEDDGLNEDYYPRDRSLPPPLESFNNLVVTTNPVHKQANSVDIKLPSPPCQEIDSSDMSTTSIKATSCDSGLPTEDVDNHAVDLKTPLMGRPPRIPNQTPVRGATPRKFV</sequence>
<evidence type="ECO:0000256" key="2">
    <source>
        <dbReference type="ARBA" id="ARBA00011902"/>
    </source>
</evidence>
<feature type="compositionally biased region" description="Low complexity" evidence="20">
    <location>
        <begin position="774"/>
        <end position="795"/>
    </location>
</feature>
<evidence type="ECO:0000256" key="11">
    <source>
        <dbReference type="ARBA" id="ARBA00023137"/>
    </source>
</evidence>
<evidence type="ECO:0000256" key="12">
    <source>
        <dbReference type="ARBA" id="ARBA00023157"/>
    </source>
</evidence>
<feature type="region of interest" description="Disordered" evidence="20">
    <location>
        <begin position="879"/>
        <end position="964"/>
    </location>
</feature>
<dbReference type="PRINTS" id="PR00109">
    <property type="entry name" value="TYRKINASE"/>
</dbReference>